<sequence length="272" mass="29860">MNYADQIKEAYHFIQNLHAEPVNIGIILGTGLGKLGEKIQVDIEIDYSEIPYFPISTVESHSGKLIFGKIGEKKVVAMKGRFHYYEGYSMKEVTFPVRVMKLLGVQSLLVSNACGGLNPSQHVGEVMIINDHIDLFPENPLRGKNLDEFGVRFPDMSDAYSPRLIKLAQNIALENNFMFHTGVYAGVQGPNLETPAEYKYLRSIGADAVGMSTVPEVIVARQMGLEVFGISAITDLGVEGKIKKVTIAEVLAAAALAEPIMAKLMAELVTRM</sequence>
<keyword evidence="10" id="KW-1185">Reference proteome</keyword>
<dbReference type="Proteomes" id="UP000588604">
    <property type="component" value="Unassembled WGS sequence"/>
</dbReference>
<dbReference type="PANTHER" id="PTHR11904:SF9">
    <property type="entry name" value="PURINE NUCLEOSIDE PHOSPHORYLASE-RELATED"/>
    <property type="match status" value="1"/>
</dbReference>
<dbReference type="GO" id="GO:0009116">
    <property type="term" value="P:nucleoside metabolic process"/>
    <property type="evidence" value="ECO:0007669"/>
    <property type="project" value="InterPro"/>
</dbReference>
<proteinExistence type="inferred from homology"/>
<evidence type="ECO:0000256" key="5">
    <source>
        <dbReference type="ARBA" id="ARBA00022676"/>
    </source>
</evidence>
<dbReference type="Pfam" id="PF01048">
    <property type="entry name" value="PNP_UDP_1"/>
    <property type="match status" value="1"/>
</dbReference>
<evidence type="ECO:0000256" key="3">
    <source>
        <dbReference type="ARBA" id="ARBA00011233"/>
    </source>
</evidence>
<dbReference type="SUPFAM" id="SSF53167">
    <property type="entry name" value="Purine and uridine phosphorylases"/>
    <property type="match status" value="1"/>
</dbReference>
<dbReference type="InterPro" id="IPR018099">
    <property type="entry name" value="Purine_phosphorylase-2_CS"/>
</dbReference>
<name>A0A841MKW7_9BACT</name>
<dbReference type="EC" id="2.4.2.1" evidence="7"/>
<dbReference type="CDD" id="cd09009">
    <property type="entry name" value="PNP-EcPNPII_like"/>
    <property type="match status" value="1"/>
</dbReference>
<evidence type="ECO:0000313" key="10">
    <source>
        <dbReference type="Proteomes" id="UP000588604"/>
    </source>
</evidence>
<organism evidence="9 10">
    <name type="scientific">Algoriphagus iocasae</name>
    <dbReference type="NCBI Taxonomy" id="1836499"/>
    <lineage>
        <taxon>Bacteria</taxon>
        <taxon>Pseudomonadati</taxon>
        <taxon>Bacteroidota</taxon>
        <taxon>Cytophagia</taxon>
        <taxon>Cytophagales</taxon>
        <taxon>Cyclobacteriaceae</taxon>
        <taxon>Algoriphagus</taxon>
    </lineage>
</organism>
<dbReference type="NCBIfam" id="TIGR01700">
    <property type="entry name" value="PNPH"/>
    <property type="match status" value="1"/>
</dbReference>
<comment type="pathway">
    <text evidence="1 7">Purine metabolism; purine nucleoside salvage.</text>
</comment>
<evidence type="ECO:0000256" key="6">
    <source>
        <dbReference type="ARBA" id="ARBA00022679"/>
    </source>
</evidence>
<dbReference type="UniPathway" id="UPA00606"/>
<dbReference type="InterPro" id="IPR011270">
    <property type="entry name" value="Pur_Nuc_Pase_Ino/Guo-sp"/>
</dbReference>
<evidence type="ECO:0000259" key="8">
    <source>
        <dbReference type="Pfam" id="PF01048"/>
    </source>
</evidence>
<evidence type="ECO:0000313" key="9">
    <source>
        <dbReference type="EMBL" id="MBB6326039.1"/>
    </source>
</evidence>
<gene>
    <name evidence="9" type="ORF">FHS59_001667</name>
</gene>
<dbReference type="PROSITE" id="PS01240">
    <property type="entry name" value="PNP_MTAP_2"/>
    <property type="match status" value="1"/>
</dbReference>
<dbReference type="NCBIfam" id="TIGR01697">
    <property type="entry name" value="PNPH-PUNA-XAPA"/>
    <property type="match status" value="1"/>
</dbReference>
<evidence type="ECO:0000256" key="7">
    <source>
        <dbReference type="PIRNR" id="PIRNR000477"/>
    </source>
</evidence>
<evidence type="ECO:0000256" key="4">
    <source>
        <dbReference type="ARBA" id="ARBA00022553"/>
    </source>
</evidence>
<dbReference type="RefSeq" id="WP_184494668.1">
    <property type="nucleotide sequence ID" value="NZ_JACIJO010000002.1"/>
</dbReference>
<dbReference type="PANTHER" id="PTHR11904">
    <property type="entry name" value="METHYLTHIOADENOSINE/PURINE NUCLEOSIDE PHOSPHORYLASE"/>
    <property type="match status" value="1"/>
</dbReference>
<keyword evidence="4" id="KW-0597">Phosphoprotein</keyword>
<comment type="caution">
    <text evidence="9">The sequence shown here is derived from an EMBL/GenBank/DDBJ whole genome shotgun (WGS) entry which is preliminary data.</text>
</comment>
<reference evidence="9 10" key="1">
    <citation type="submission" date="2020-08" db="EMBL/GenBank/DDBJ databases">
        <title>Genomic Encyclopedia of Type Strains, Phase IV (KMG-IV): sequencing the most valuable type-strain genomes for metagenomic binning, comparative biology and taxonomic classification.</title>
        <authorList>
            <person name="Goeker M."/>
        </authorList>
    </citation>
    <scope>NUCLEOTIDE SEQUENCE [LARGE SCALE GENOMIC DNA]</scope>
    <source>
        <strain evidence="9 10">DSM 102044</strain>
    </source>
</reference>
<accession>A0A841MKW7</accession>
<dbReference type="InterPro" id="IPR035994">
    <property type="entry name" value="Nucleoside_phosphorylase_sf"/>
</dbReference>
<dbReference type="InterPro" id="IPR000845">
    <property type="entry name" value="Nucleoside_phosphorylase_d"/>
</dbReference>
<dbReference type="Gene3D" id="3.40.50.1580">
    <property type="entry name" value="Nucleoside phosphorylase domain"/>
    <property type="match status" value="1"/>
</dbReference>
<evidence type="ECO:0000256" key="1">
    <source>
        <dbReference type="ARBA" id="ARBA00005058"/>
    </source>
</evidence>
<comment type="similarity">
    <text evidence="2 7">Belongs to the PNP/MTAP phosphorylase family.</text>
</comment>
<evidence type="ECO:0000256" key="2">
    <source>
        <dbReference type="ARBA" id="ARBA00006751"/>
    </source>
</evidence>
<feature type="domain" description="Nucleoside phosphorylase" evidence="8">
    <location>
        <begin position="24"/>
        <end position="269"/>
    </location>
</feature>
<dbReference type="NCBIfam" id="NF006054">
    <property type="entry name" value="PRK08202.1"/>
    <property type="match status" value="1"/>
</dbReference>
<dbReference type="FunFam" id="3.40.50.1580:FF:000010">
    <property type="entry name" value="Purine nucleoside phosphorylase"/>
    <property type="match status" value="1"/>
</dbReference>
<comment type="subunit">
    <text evidence="3">Homotrimer.</text>
</comment>
<keyword evidence="5 7" id="KW-0328">Glycosyltransferase</keyword>
<keyword evidence="6 7" id="KW-0808">Transferase</keyword>
<dbReference type="EMBL" id="JACIJO010000002">
    <property type="protein sequence ID" value="MBB6326039.1"/>
    <property type="molecule type" value="Genomic_DNA"/>
</dbReference>
<comment type="function">
    <text evidence="7">The purine nucleoside phosphorylases catalyze the phosphorolytic breakdown of the N-glycosidic bond in the beta-(deoxy)ribonucleoside molecules, with the formation of the corresponding free purine bases and pentose-1-phosphate.</text>
</comment>
<dbReference type="PIRSF" id="PIRSF000477">
    <property type="entry name" value="PurNPase"/>
    <property type="match status" value="1"/>
</dbReference>
<dbReference type="GO" id="GO:0005737">
    <property type="term" value="C:cytoplasm"/>
    <property type="evidence" value="ECO:0007669"/>
    <property type="project" value="TreeGrafter"/>
</dbReference>
<dbReference type="GO" id="GO:0004731">
    <property type="term" value="F:purine-nucleoside phosphorylase activity"/>
    <property type="evidence" value="ECO:0007669"/>
    <property type="project" value="UniProtKB-EC"/>
</dbReference>
<dbReference type="AlphaFoldDB" id="A0A841MKW7"/>
<dbReference type="InterPro" id="IPR011268">
    <property type="entry name" value="Purine_phosphorylase"/>
</dbReference>
<protein>
    <recommendedName>
        <fullName evidence="7">Purine nucleoside phosphorylase</fullName>
        <ecNumber evidence="7">2.4.2.1</ecNumber>
    </recommendedName>
    <alternativeName>
        <fullName evidence="7">Inosine-guanosine phosphorylase</fullName>
    </alternativeName>
</protein>